<keyword evidence="1" id="KW-0175">Coiled coil</keyword>
<proteinExistence type="predicted"/>
<comment type="caution">
    <text evidence="3">The sequence shown here is derived from an EMBL/GenBank/DDBJ whole genome shotgun (WGS) entry which is preliminary data.</text>
</comment>
<feature type="non-terminal residue" evidence="3">
    <location>
        <position position="1"/>
    </location>
</feature>
<keyword evidence="4" id="KW-1185">Reference proteome</keyword>
<feature type="coiled-coil region" evidence="1">
    <location>
        <begin position="31"/>
        <end position="191"/>
    </location>
</feature>
<dbReference type="SUPFAM" id="SSF57997">
    <property type="entry name" value="Tropomyosin"/>
    <property type="match status" value="1"/>
</dbReference>
<reference evidence="3 4" key="1">
    <citation type="submission" date="2019-09" db="EMBL/GenBank/DDBJ databases">
        <title>Bird 10,000 Genomes (B10K) Project - Family phase.</title>
        <authorList>
            <person name="Zhang G."/>
        </authorList>
    </citation>
    <scope>NUCLEOTIDE SEQUENCE [LARGE SCALE GENOMIC DNA]</scope>
    <source>
        <strain evidence="3">B10K-CU-031-22</strain>
    </source>
</reference>
<protein>
    <submittedName>
        <fullName evidence="3">CNTLN protein</fullName>
    </submittedName>
</protein>
<dbReference type="PANTHER" id="PTHR18957">
    <property type="entry name" value="CENTLEIN"/>
    <property type="match status" value="1"/>
</dbReference>
<sequence length="350" mass="40600">QQEKEDLQGKLKLREHLSQTAGKSEATLAPSKNVDLEMKQLQCKLKNSNNEITKQLTTIKSLKNEVQEKEERIRELQAKISQLERDLNMKRHLIEDLRSRLKANQENEKTSNETLESLERKVKALAEDCSNKKTSIDSLKQRLNVATKEKSQYEQMYHKAKDELEKKDLKLTNLESKMIETECAMTELETTASQQLHDLAKQSGQALETIQKKLLLTNDKVEEFMTFVKALTRELQHRVQELRTKIKQAKKMGEVRACKKGLSQESVQLAASILNVSTTDLEEILEVEDDEETTKTKMEFEKDKEWLQYIQKLLEAQSPFASYLMDAILEKLNEKKKLVEEYSSLMKHTV</sequence>
<evidence type="ECO:0000256" key="2">
    <source>
        <dbReference type="SAM" id="MobiDB-lite"/>
    </source>
</evidence>
<dbReference type="GO" id="GO:0005813">
    <property type="term" value="C:centrosome"/>
    <property type="evidence" value="ECO:0007669"/>
    <property type="project" value="TreeGrafter"/>
</dbReference>
<evidence type="ECO:0000313" key="3">
    <source>
        <dbReference type="EMBL" id="NWS54929.1"/>
    </source>
</evidence>
<accession>A0A7K5GD10</accession>
<dbReference type="Gene3D" id="1.10.287.1490">
    <property type="match status" value="1"/>
</dbReference>
<dbReference type="PANTHER" id="PTHR18957:SF0">
    <property type="entry name" value="CENTLEIN"/>
    <property type="match status" value="1"/>
</dbReference>
<feature type="region of interest" description="Disordered" evidence="2">
    <location>
        <begin position="1"/>
        <end position="31"/>
    </location>
</feature>
<organism evidence="3 4">
    <name type="scientific">Chunga burmeisteri</name>
    <name type="common">Black-legged seriema</name>
    <dbReference type="NCBI Taxonomy" id="1352770"/>
    <lineage>
        <taxon>Eukaryota</taxon>
        <taxon>Metazoa</taxon>
        <taxon>Chordata</taxon>
        <taxon>Craniata</taxon>
        <taxon>Vertebrata</taxon>
        <taxon>Euteleostomi</taxon>
        <taxon>Archelosauria</taxon>
        <taxon>Archosauria</taxon>
        <taxon>Dinosauria</taxon>
        <taxon>Saurischia</taxon>
        <taxon>Theropoda</taxon>
        <taxon>Coelurosauria</taxon>
        <taxon>Aves</taxon>
        <taxon>Neognathae</taxon>
        <taxon>Neoaves</taxon>
        <taxon>Telluraves</taxon>
        <taxon>Australaves</taxon>
        <taxon>Cariamiformes</taxon>
        <taxon>Cariamidae</taxon>
        <taxon>Chunga</taxon>
    </lineage>
</organism>
<dbReference type="OrthoDB" id="10011458at2759"/>
<dbReference type="Proteomes" id="UP000541181">
    <property type="component" value="Unassembled WGS sequence"/>
</dbReference>
<dbReference type="EMBL" id="VZRC01000105">
    <property type="protein sequence ID" value="NWS54929.1"/>
    <property type="molecule type" value="Genomic_DNA"/>
</dbReference>
<dbReference type="InterPro" id="IPR038810">
    <property type="entry name" value="CNTLN"/>
</dbReference>
<feature type="non-terminal residue" evidence="3">
    <location>
        <position position="350"/>
    </location>
</feature>
<dbReference type="GO" id="GO:0005814">
    <property type="term" value="C:centriole"/>
    <property type="evidence" value="ECO:0007669"/>
    <property type="project" value="TreeGrafter"/>
</dbReference>
<name>A0A7K5GD10_9AVES</name>
<dbReference type="GO" id="GO:0010457">
    <property type="term" value="P:centriole-centriole cohesion"/>
    <property type="evidence" value="ECO:0007669"/>
    <property type="project" value="TreeGrafter"/>
</dbReference>
<dbReference type="AlphaFoldDB" id="A0A7K5GD10"/>
<evidence type="ECO:0000313" key="4">
    <source>
        <dbReference type="Proteomes" id="UP000541181"/>
    </source>
</evidence>
<feature type="compositionally biased region" description="Basic and acidic residues" evidence="2">
    <location>
        <begin position="1"/>
        <end position="17"/>
    </location>
</feature>
<gene>
    <name evidence="3" type="primary">Cntln_0</name>
    <name evidence="3" type="ORF">CHUBUR_R11493</name>
</gene>
<evidence type="ECO:0000256" key="1">
    <source>
        <dbReference type="SAM" id="Coils"/>
    </source>
</evidence>